<dbReference type="KEGG" id="slx:SLAV_36385"/>
<protein>
    <submittedName>
        <fullName evidence="1">Uncharacterized protein</fullName>
    </submittedName>
</protein>
<gene>
    <name evidence="1" type="ORF">SLAV_36385</name>
</gene>
<dbReference type="AlphaFoldDB" id="A0A2K8PQK3"/>
<proteinExistence type="predicted"/>
<evidence type="ECO:0000313" key="2">
    <source>
        <dbReference type="Proteomes" id="UP000231791"/>
    </source>
</evidence>
<sequence length="205" mass="20890">MSNHGHLPHITNVAKVVIELKRVFAILTASLVGAAALTSPSAAADRAPSEPTRAGSGAERSLAAPATATVTEGQVKEVAPGGVITYPSVTSCLTVTVRLADGGLVGAHASLFQVPGELRSDEILAAVKDRVGNRPVSAVQVKGAVGAWHPSYFVKAIESYGEGEQVPVSSGPDLDGLARTVSLGLDVPRALVTAEDIPDGDQIVS</sequence>
<evidence type="ECO:0000313" key="1">
    <source>
        <dbReference type="EMBL" id="ATZ29042.1"/>
    </source>
</evidence>
<dbReference type="EMBL" id="CP024985">
    <property type="protein sequence ID" value="ATZ29042.1"/>
    <property type="molecule type" value="Genomic_DNA"/>
</dbReference>
<accession>A0A2K8PQK3</accession>
<name>A0A2K8PQK3_STRLA</name>
<reference evidence="1 2" key="1">
    <citation type="submission" date="2017-11" db="EMBL/GenBank/DDBJ databases">
        <title>Complete genome sequence of Streptomyces lavendulae subsp. lavendulae CCM 3239 (formerly 'Streptomyces aureofaciens CCM 3239'), the producer of the angucycline-type antibiotic auricin.</title>
        <authorList>
            <person name="Busche T."/>
            <person name="Novakova R."/>
            <person name="Al'Dilaimi A."/>
            <person name="Homerova D."/>
            <person name="Feckova L."/>
            <person name="Rezuchova B."/>
            <person name="Mingyar E."/>
            <person name="Csolleiova D."/>
            <person name="Bekeova C."/>
            <person name="Winkler A."/>
            <person name="Sevcikova B."/>
            <person name="Kalinowski J."/>
            <person name="Kormanec J."/>
            <person name="Ruckert C."/>
        </authorList>
    </citation>
    <scope>NUCLEOTIDE SEQUENCE [LARGE SCALE GENOMIC DNA]</scope>
    <source>
        <strain evidence="1 2">CCM 3239</strain>
    </source>
</reference>
<dbReference type="Proteomes" id="UP000231791">
    <property type="component" value="Chromosome"/>
</dbReference>
<keyword evidence="2" id="KW-1185">Reference proteome</keyword>
<organism evidence="1 2">
    <name type="scientific">Streptomyces lavendulae subsp. lavendulae</name>
    <dbReference type="NCBI Taxonomy" id="58340"/>
    <lineage>
        <taxon>Bacteria</taxon>
        <taxon>Bacillati</taxon>
        <taxon>Actinomycetota</taxon>
        <taxon>Actinomycetes</taxon>
        <taxon>Kitasatosporales</taxon>
        <taxon>Streptomycetaceae</taxon>
        <taxon>Streptomyces</taxon>
    </lineage>
</organism>